<feature type="chain" id="PRO_5045399190" evidence="3">
    <location>
        <begin position="47"/>
        <end position="315"/>
    </location>
</feature>
<sequence>MSRPRCRPTPRTYPPPPRGGALRPRPFVRRLIAAGLTALMTTPALAACENADPASALGRVEKADKIVIATDALYPPNEFKQGEQIVGFDIDLGTAIARKLGVKAEFQDMKFESIMPALSEGKYDISLSSFTDTRERESRLDFVTYLSAGTMLLVRKGNPKRLLPDGPSLCGRRIAVERGTTQEDEFTPPSPAKPNAGSRLSACRNAGRPAPVRLAFDDQAAANAALAKGRADGVLADAPSAVYGAKQAAGRFELSGQPYGTALYGIAIPKHHDNLRNAIFKAMKDLINDGTYRQLTDKWGISAGAVREPRINAGV</sequence>
<feature type="domain" description="Solute-binding protein family 3/N-terminal" evidence="4">
    <location>
        <begin position="65"/>
        <end position="303"/>
    </location>
</feature>
<feature type="region of interest" description="Disordered" evidence="2">
    <location>
        <begin position="178"/>
        <end position="200"/>
    </location>
</feature>
<comment type="caution">
    <text evidence="5">The sequence shown here is derived from an EMBL/GenBank/DDBJ whole genome shotgun (WGS) entry which is preliminary data.</text>
</comment>
<evidence type="ECO:0000256" key="1">
    <source>
        <dbReference type="ARBA" id="ARBA00022729"/>
    </source>
</evidence>
<dbReference type="SUPFAM" id="SSF53850">
    <property type="entry name" value="Periplasmic binding protein-like II"/>
    <property type="match status" value="1"/>
</dbReference>
<proteinExistence type="predicted"/>
<dbReference type="PANTHER" id="PTHR35936">
    <property type="entry name" value="MEMBRANE-BOUND LYTIC MUREIN TRANSGLYCOSYLASE F"/>
    <property type="match status" value="1"/>
</dbReference>
<feature type="signal peptide" evidence="3">
    <location>
        <begin position="1"/>
        <end position="46"/>
    </location>
</feature>
<dbReference type="InterPro" id="IPR001638">
    <property type="entry name" value="Solute-binding_3/MltF_N"/>
</dbReference>
<dbReference type="EMBL" id="BAABHJ010000012">
    <property type="protein sequence ID" value="GAA4610269.1"/>
    <property type="molecule type" value="Genomic_DNA"/>
</dbReference>
<dbReference type="SMART" id="SM00062">
    <property type="entry name" value="PBPb"/>
    <property type="match status" value="1"/>
</dbReference>
<gene>
    <name evidence="5" type="ORF">GCM10023195_42010</name>
</gene>
<evidence type="ECO:0000259" key="4">
    <source>
        <dbReference type="SMART" id="SM00062"/>
    </source>
</evidence>
<name>A0ABP8TK76_9ACTN</name>
<dbReference type="Proteomes" id="UP001500212">
    <property type="component" value="Unassembled WGS sequence"/>
</dbReference>
<evidence type="ECO:0000256" key="2">
    <source>
        <dbReference type="SAM" id="MobiDB-lite"/>
    </source>
</evidence>
<keyword evidence="1 3" id="KW-0732">Signal</keyword>
<reference evidence="6" key="1">
    <citation type="journal article" date="2019" name="Int. J. Syst. Evol. Microbiol.">
        <title>The Global Catalogue of Microorganisms (GCM) 10K type strain sequencing project: providing services to taxonomists for standard genome sequencing and annotation.</title>
        <authorList>
            <consortium name="The Broad Institute Genomics Platform"/>
            <consortium name="The Broad Institute Genome Sequencing Center for Infectious Disease"/>
            <person name="Wu L."/>
            <person name="Ma J."/>
        </authorList>
    </citation>
    <scope>NUCLEOTIDE SEQUENCE [LARGE SCALE GENOMIC DNA]</scope>
    <source>
        <strain evidence="6">JCM 17938</strain>
    </source>
</reference>
<dbReference type="Gene3D" id="3.40.190.10">
    <property type="entry name" value="Periplasmic binding protein-like II"/>
    <property type="match status" value="2"/>
</dbReference>
<feature type="region of interest" description="Disordered" evidence="2">
    <location>
        <begin position="1"/>
        <end position="21"/>
    </location>
</feature>
<keyword evidence="6" id="KW-1185">Reference proteome</keyword>
<dbReference type="PANTHER" id="PTHR35936:SF17">
    <property type="entry name" value="ARGININE-BINDING EXTRACELLULAR PROTEIN ARTP"/>
    <property type="match status" value="1"/>
</dbReference>
<evidence type="ECO:0000313" key="6">
    <source>
        <dbReference type="Proteomes" id="UP001500212"/>
    </source>
</evidence>
<evidence type="ECO:0000313" key="5">
    <source>
        <dbReference type="EMBL" id="GAA4610269.1"/>
    </source>
</evidence>
<protein>
    <submittedName>
        <fullName evidence="5">ABC transporter substrate-binding protein</fullName>
    </submittedName>
</protein>
<organism evidence="5 6">
    <name type="scientific">Actinoallomurus liliacearum</name>
    <dbReference type="NCBI Taxonomy" id="1080073"/>
    <lineage>
        <taxon>Bacteria</taxon>
        <taxon>Bacillati</taxon>
        <taxon>Actinomycetota</taxon>
        <taxon>Actinomycetes</taxon>
        <taxon>Streptosporangiales</taxon>
        <taxon>Thermomonosporaceae</taxon>
        <taxon>Actinoallomurus</taxon>
    </lineage>
</organism>
<dbReference type="Pfam" id="PF00497">
    <property type="entry name" value="SBP_bac_3"/>
    <property type="match status" value="1"/>
</dbReference>
<dbReference type="CDD" id="cd01004">
    <property type="entry name" value="PBP2_MidA_like"/>
    <property type="match status" value="1"/>
</dbReference>
<accession>A0ABP8TK76</accession>
<evidence type="ECO:0000256" key="3">
    <source>
        <dbReference type="SAM" id="SignalP"/>
    </source>
</evidence>